<reference evidence="2 3" key="1">
    <citation type="submission" date="2022-09" db="EMBL/GenBank/DDBJ databases">
        <title>Enrichment on poylsaccharides allowed isolation of novel metabolic and taxonomic groups of Haloarchaea.</title>
        <authorList>
            <person name="Sorokin D.Y."/>
            <person name="Elcheninov A.G."/>
            <person name="Khizhniak T.V."/>
            <person name="Kolganova T.V."/>
            <person name="Kublanov I.V."/>
        </authorList>
    </citation>
    <scope>NUCLEOTIDE SEQUENCE [LARGE SCALE GENOMIC DNA]</scope>
    <source>
        <strain evidence="2 3">AArc-curdl1</strain>
    </source>
</reference>
<name>A0AAP3E7P9_9EURY</name>
<accession>A0AAP3E7P9</accession>
<dbReference type="RefSeq" id="WP_342810143.1">
    <property type="nucleotide sequence ID" value="NZ_JAOPJZ010000023.1"/>
</dbReference>
<sequence length="46" mass="5303">MVSTTQRDGETWYECEECGLLFDLEEDAKAHEQNCDDDDDGPSYIQ</sequence>
<keyword evidence="3" id="KW-1185">Reference proteome</keyword>
<proteinExistence type="predicted"/>
<comment type="caution">
    <text evidence="2">The sequence shown here is derived from an EMBL/GenBank/DDBJ whole genome shotgun (WGS) entry which is preliminary data.</text>
</comment>
<dbReference type="AlphaFoldDB" id="A0AAP3E7P9"/>
<evidence type="ECO:0000313" key="2">
    <source>
        <dbReference type="EMBL" id="MCU4753836.1"/>
    </source>
</evidence>
<evidence type="ECO:0000313" key="3">
    <source>
        <dbReference type="Proteomes" id="UP001321047"/>
    </source>
</evidence>
<organism evidence="2 3">
    <name type="scientific">Natronosalvus hydrolyticus</name>
    <dbReference type="NCBI Taxonomy" id="2979988"/>
    <lineage>
        <taxon>Archaea</taxon>
        <taxon>Methanobacteriati</taxon>
        <taxon>Methanobacteriota</taxon>
        <taxon>Stenosarchaea group</taxon>
        <taxon>Halobacteria</taxon>
        <taxon>Halobacteriales</taxon>
        <taxon>Natrialbaceae</taxon>
        <taxon>Natronosalvus</taxon>
    </lineage>
</organism>
<gene>
    <name evidence="2" type="ORF">OB919_17925</name>
</gene>
<evidence type="ECO:0000259" key="1">
    <source>
        <dbReference type="Pfam" id="PF23447"/>
    </source>
</evidence>
<feature type="domain" description="DUF7128" evidence="1">
    <location>
        <begin position="1"/>
        <end position="46"/>
    </location>
</feature>
<dbReference type="EMBL" id="JAOPJZ010000023">
    <property type="protein sequence ID" value="MCU4753836.1"/>
    <property type="molecule type" value="Genomic_DNA"/>
</dbReference>
<protein>
    <recommendedName>
        <fullName evidence="1">DUF7128 domain-containing protein</fullName>
    </recommendedName>
</protein>
<dbReference type="InterPro" id="IPR055552">
    <property type="entry name" value="DUF7128"/>
</dbReference>
<dbReference type="Pfam" id="PF23447">
    <property type="entry name" value="DUF7128"/>
    <property type="match status" value="1"/>
</dbReference>
<dbReference type="Proteomes" id="UP001321047">
    <property type="component" value="Unassembled WGS sequence"/>
</dbReference>